<keyword evidence="3" id="KW-1185">Reference proteome</keyword>
<sequence>DGDLVVLTEKQEGKRPPSEQQRKSAETDLSTASVTNAELAALIAALKQTTEALQGQNRRMDEQNRR</sequence>
<comment type="caution">
    <text evidence="2">The sequence shown here is derived from an EMBL/GenBank/DDBJ whole genome shotgun (WGS) entry which is preliminary data.</text>
</comment>
<dbReference type="Proteomes" id="UP000265520">
    <property type="component" value="Unassembled WGS sequence"/>
</dbReference>
<dbReference type="EMBL" id="LXQA011446932">
    <property type="protein sequence ID" value="MCI97542.1"/>
    <property type="molecule type" value="Genomic_DNA"/>
</dbReference>
<feature type="compositionally biased region" description="Basic and acidic residues" evidence="1">
    <location>
        <begin position="9"/>
        <end position="26"/>
    </location>
</feature>
<evidence type="ECO:0000256" key="1">
    <source>
        <dbReference type="SAM" id="MobiDB-lite"/>
    </source>
</evidence>
<evidence type="ECO:0000313" key="2">
    <source>
        <dbReference type="EMBL" id="MCI97542.1"/>
    </source>
</evidence>
<feature type="non-terminal residue" evidence="2">
    <location>
        <position position="1"/>
    </location>
</feature>
<feature type="non-terminal residue" evidence="2">
    <location>
        <position position="66"/>
    </location>
</feature>
<accession>A0A392WCV3</accession>
<name>A0A392WCV3_9FABA</name>
<dbReference type="AlphaFoldDB" id="A0A392WCV3"/>
<protein>
    <submittedName>
        <fullName evidence="2">Uncharacterized protein</fullName>
    </submittedName>
</protein>
<evidence type="ECO:0000313" key="3">
    <source>
        <dbReference type="Proteomes" id="UP000265520"/>
    </source>
</evidence>
<feature type="region of interest" description="Disordered" evidence="1">
    <location>
        <begin position="1"/>
        <end position="31"/>
    </location>
</feature>
<reference evidence="2 3" key="1">
    <citation type="journal article" date="2018" name="Front. Plant Sci.">
        <title>Red Clover (Trifolium pratense) and Zigzag Clover (T. medium) - A Picture of Genomic Similarities and Differences.</title>
        <authorList>
            <person name="Dluhosova J."/>
            <person name="Istvanek J."/>
            <person name="Nedelnik J."/>
            <person name="Repkova J."/>
        </authorList>
    </citation>
    <scope>NUCLEOTIDE SEQUENCE [LARGE SCALE GENOMIC DNA]</scope>
    <source>
        <strain evidence="3">cv. 10/8</strain>
        <tissue evidence="2">Leaf</tissue>
    </source>
</reference>
<proteinExistence type="predicted"/>
<organism evidence="2 3">
    <name type="scientific">Trifolium medium</name>
    <dbReference type="NCBI Taxonomy" id="97028"/>
    <lineage>
        <taxon>Eukaryota</taxon>
        <taxon>Viridiplantae</taxon>
        <taxon>Streptophyta</taxon>
        <taxon>Embryophyta</taxon>
        <taxon>Tracheophyta</taxon>
        <taxon>Spermatophyta</taxon>
        <taxon>Magnoliopsida</taxon>
        <taxon>eudicotyledons</taxon>
        <taxon>Gunneridae</taxon>
        <taxon>Pentapetalae</taxon>
        <taxon>rosids</taxon>
        <taxon>fabids</taxon>
        <taxon>Fabales</taxon>
        <taxon>Fabaceae</taxon>
        <taxon>Papilionoideae</taxon>
        <taxon>50 kb inversion clade</taxon>
        <taxon>NPAAA clade</taxon>
        <taxon>Hologalegina</taxon>
        <taxon>IRL clade</taxon>
        <taxon>Trifolieae</taxon>
        <taxon>Trifolium</taxon>
    </lineage>
</organism>